<dbReference type="InterPro" id="IPR035398">
    <property type="entry name" value="Bac_rhamnosid_C"/>
</dbReference>
<evidence type="ECO:0000256" key="3">
    <source>
        <dbReference type="ARBA" id="ARBA00022801"/>
    </source>
</evidence>
<sequence>MKLTTIEVNHMIKPLGFDFNNSLHIVGFLDQGTDQKLERKLVIKNNDKTIYQTNWEAANDLIYDISLILKPRTKYYVIMSVKNKEKIVNKETWFETAFINENLKGNWIGTNFHKLHSVIFSKKFSVEKANNARLYISALGLYEVYIDNKKVGDEYLTPGFTNYFRNIQIQTYDVTDFLSSGNHVISILVGDGWYKGKLGLKTHGGQPNNYGADLFAIADLIITNKNGEQIVTTDESWKVIKSPVTDSGIYYGEDYDDTISPKVLESAHLSQKTKGVLNDRLSLPVKKHEVFKVKKIIHTPNNSTVLDFGQNIAGWVEFKNNLPQGQKVTLEYGEILQDEEFYRDNLRSARAKFTYKSNGKSKWVRPHFTYFGFRYVKLDNFAKEINPDDFKAFALYSNMEETGNIKTDNKKVNRLFENIKWGQKSNFIDIPTDCPQRDERLGWTGDAAIFAETASYNMETYAFFKKFAKDIAIEQDEQEGKVPLYVPRVDTDDGGKAVWSDAATIIPWISYQRSQDKSILKQNFSQMKSWVDWIHKRAKKAGNEFLWLGDDQLGDWLALDTEDILKLKGKTADDLIACAFYYYSSFIVKNAAKVLNFKKEEKKYSQIANSIKTAFIKHFYTADGLTVADTQTGLALCLKFHLYPKNAKQKVIDLLVEKIEKKQNHLDTGFVGTPILLPALSENNQKNLALRIFLQTDYPSWLFEVDHGATTIWERWNSLDDQGKIAENGMNSLNHYSNGSVMAWAYEYLLGLKQSGNNVEFDPAISTKFHTVSGQIKLPTGLVKVNWEIKDAFHVAFNVHIPYGSEMMLKFSNVRELIVNDNHAQYTLPSGEYHIYLTVKEPIVEFFDIHTPIGEFLENKNLTSKISKLVPFWDFLTLPGNMKNFAKYSLYQLSKEMKGIGFRPFNEQEVEKINDLFKQTAILGVKNE</sequence>
<dbReference type="PANTHER" id="PTHR33307">
    <property type="entry name" value="ALPHA-RHAMNOSIDASE (EUROFUNG)"/>
    <property type="match status" value="1"/>
</dbReference>
<feature type="domain" description="Alpha-L-rhamnosidase concanavalin-like" evidence="4">
    <location>
        <begin position="298"/>
        <end position="395"/>
    </location>
</feature>
<evidence type="ECO:0000256" key="2">
    <source>
        <dbReference type="ARBA" id="ARBA00012652"/>
    </source>
</evidence>
<dbReference type="InterPro" id="IPR008902">
    <property type="entry name" value="Rhamnosid_concanavalin"/>
</dbReference>
<name>A0ABX5N0N6_9LACO</name>
<evidence type="ECO:0000259" key="4">
    <source>
        <dbReference type="Pfam" id="PF05592"/>
    </source>
</evidence>
<evidence type="ECO:0000259" key="6">
    <source>
        <dbReference type="Pfam" id="PF17389"/>
    </source>
</evidence>
<dbReference type="Gene3D" id="1.50.10.10">
    <property type="match status" value="1"/>
</dbReference>
<dbReference type="EMBL" id="QGLG01000002">
    <property type="protein sequence ID" value="PXY84682.1"/>
    <property type="molecule type" value="Genomic_DNA"/>
</dbReference>
<evidence type="ECO:0000259" key="5">
    <source>
        <dbReference type="Pfam" id="PF08531"/>
    </source>
</evidence>
<dbReference type="PANTHER" id="PTHR33307:SF6">
    <property type="entry name" value="ALPHA-RHAMNOSIDASE (EUROFUNG)-RELATED"/>
    <property type="match status" value="1"/>
</dbReference>
<dbReference type="Pfam" id="PF17390">
    <property type="entry name" value="Bac_rhamnosid_C"/>
    <property type="match status" value="1"/>
</dbReference>
<reference evidence="8 9" key="1">
    <citation type="submission" date="2018-05" db="EMBL/GenBank/DDBJ databases">
        <title>Reference genomes for bee gut microbiota database.</title>
        <authorList>
            <person name="Ellegaard K.M."/>
        </authorList>
    </citation>
    <scope>NUCLEOTIDE SEQUENCE [LARGE SCALE GENOMIC DNA]</scope>
    <source>
        <strain evidence="8 9">ESL0184</strain>
    </source>
</reference>
<dbReference type="Proteomes" id="UP000247698">
    <property type="component" value="Unassembled WGS sequence"/>
</dbReference>
<dbReference type="Pfam" id="PF17389">
    <property type="entry name" value="Bac_rhamnosid6H"/>
    <property type="match status" value="1"/>
</dbReference>
<dbReference type="RefSeq" id="WP_110446190.1">
    <property type="nucleotide sequence ID" value="NZ_QGLG01000002.1"/>
</dbReference>
<evidence type="ECO:0000259" key="7">
    <source>
        <dbReference type="Pfam" id="PF17390"/>
    </source>
</evidence>
<organism evidence="8 9">
    <name type="scientific">Lactobacillus melliventris</name>
    <dbReference type="NCBI Taxonomy" id="1218507"/>
    <lineage>
        <taxon>Bacteria</taxon>
        <taxon>Bacillati</taxon>
        <taxon>Bacillota</taxon>
        <taxon>Bacilli</taxon>
        <taxon>Lactobacillales</taxon>
        <taxon>Lactobacillaceae</taxon>
        <taxon>Lactobacillus</taxon>
    </lineage>
</organism>
<protein>
    <recommendedName>
        <fullName evidence="2">alpha-L-rhamnosidase</fullName>
        <ecNumber evidence="2">3.2.1.40</ecNumber>
    </recommendedName>
</protein>
<dbReference type="Pfam" id="PF08531">
    <property type="entry name" value="Bac_rhamnosid_N"/>
    <property type="match status" value="1"/>
</dbReference>
<dbReference type="InterPro" id="IPR008928">
    <property type="entry name" value="6-hairpin_glycosidase_sf"/>
</dbReference>
<evidence type="ECO:0000313" key="9">
    <source>
        <dbReference type="Proteomes" id="UP000247698"/>
    </source>
</evidence>
<dbReference type="InterPro" id="IPR013737">
    <property type="entry name" value="Bac_rhamnosid_N"/>
</dbReference>
<gene>
    <name evidence="8" type="ORF">DK873_05900</name>
</gene>
<feature type="domain" description="Alpha-L-rhamnosidase six-hairpin glycosidase" evidence="6">
    <location>
        <begin position="401"/>
        <end position="748"/>
    </location>
</feature>
<feature type="domain" description="Bacterial alpha-L-rhamnosidase N-terminal" evidence="5">
    <location>
        <begin position="128"/>
        <end position="269"/>
    </location>
</feature>
<dbReference type="EC" id="3.2.1.40" evidence="2"/>
<dbReference type="InterPro" id="IPR012341">
    <property type="entry name" value="6hp_glycosidase-like_sf"/>
</dbReference>
<accession>A0ABX5N0N6</accession>
<keyword evidence="3" id="KW-0378">Hydrolase</keyword>
<evidence type="ECO:0000256" key="1">
    <source>
        <dbReference type="ARBA" id="ARBA00001445"/>
    </source>
</evidence>
<dbReference type="Gene3D" id="2.60.120.260">
    <property type="entry name" value="Galactose-binding domain-like"/>
    <property type="match status" value="2"/>
</dbReference>
<feature type="domain" description="Alpha-L-rhamnosidase C-terminal" evidence="7">
    <location>
        <begin position="759"/>
        <end position="814"/>
    </location>
</feature>
<dbReference type="InterPro" id="IPR035396">
    <property type="entry name" value="Bac_rhamnosid6H"/>
</dbReference>
<keyword evidence="9" id="KW-1185">Reference proteome</keyword>
<comment type="caution">
    <text evidence="8">The sequence shown here is derived from an EMBL/GenBank/DDBJ whole genome shotgun (WGS) entry which is preliminary data.</text>
</comment>
<evidence type="ECO:0000313" key="8">
    <source>
        <dbReference type="EMBL" id="PXY84682.1"/>
    </source>
</evidence>
<comment type="catalytic activity">
    <reaction evidence="1">
        <text>Hydrolysis of terminal non-reducing alpha-L-rhamnose residues in alpha-L-rhamnosides.</text>
        <dbReference type="EC" id="3.2.1.40"/>
    </reaction>
</comment>
<proteinExistence type="predicted"/>
<dbReference type="SUPFAM" id="SSF48208">
    <property type="entry name" value="Six-hairpin glycosidases"/>
    <property type="match status" value="1"/>
</dbReference>
<dbReference type="Pfam" id="PF05592">
    <property type="entry name" value="Bac_rhamnosid"/>
    <property type="match status" value="1"/>
</dbReference>
<dbReference type="InterPro" id="IPR016007">
    <property type="entry name" value="Alpha_rhamnosid"/>
</dbReference>